<organism evidence="1 2">
    <name type="scientific">Natrialba swarupiae</name>
    <dbReference type="NCBI Taxonomy" id="2448032"/>
    <lineage>
        <taxon>Archaea</taxon>
        <taxon>Methanobacteriati</taxon>
        <taxon>Methanobacteriota</taxon>
        <taxon>Stenosarchaea group</taxon>
        <taxon>Halobacteria</taxon>
        <taxon>Halobacteriales</taxon>
        <taxon>Natrialbaceae</taxon>
        <taxon>Natrialba</taxon>
    </lineage>
</organism>
<reference evidence="1 2" key="1">
    <citation type="submission" date="2019-08" db="EMBL/GenBank/DDBJ databases">
        <title>Archaea genome.</title>
        <authorList>
            <person name="Kajale S."/>
            <person name="Shouche Y."/>
            <person name="Deshpande N."/>
            <person name="Sharma A."/>
        </authorList>
    </citation>
    <scope>NUCLEOTIDE SEQUENCE [LARGE SCALE GENOMIC DNA]</scope>
    <source>
        <strain evidence="1 2">ESP3B_9</strain>
    </source>
</reference>
<gene>
    <name evidence="1" type="ORF">FYC77_11780</name>
</gene>
<dbReference type="Pfam" id="PF12840">
    <property type="entry name" value="HTH_20"/>
    <property type="match status" value="1"/>
</dbReference>
<dbReference type="Gene3D" id="1.10.10.10">
    <property type="entry name" value="Winged helix-like DNA-binding domain superfamily/Winged helix DNA-binding domain"/>
    <property type="match status" value="1"/>
</dbReference>
<dbReference type="Proteomes" id="UP000324104">
    <property type="component" value="Unassembled WGS sequence"/>
</dbReference>
<dbReference type="InterPro" id="IPR036388">
    <property type="entry name" value="WH-like_DNA-bd_sf"/>
</dbReference>
<dbReference type="AlphaFoldDB" id="A0A5D5AKL7"/>
<keyword evidence="2" id="KW-1185">Reference proteome</keyword>
<dbReference type="InterPro" id="IPR036390">
    <property type="entry name" value="WH_DNA-bd_sf"/>
</dbReference>
<accession>A0A5D5AKL7</accession>
<proteinExistence type="predicted"/>
<dbReference type="SUPFAM" id="SSF46785">
    <property type="entry name" value="Winged helix' DNA-binding domain"/>
    <property type="match status" value="1"/>
</dbReference>
<protein>
    <submittedName>
        <fullName evidence="1">Winged helix-turn-helix transcriptional regulator</fullName>
    </submittedName>
</protein>
<dbReference type="EMBL" id="VTAW01000014">
    <property type="protein sequence ID" value="TYT61714.1"/>
    <property type="molecule type" value="Genomic_DNA"/>
</dbReference>
<name>A0A5D5AKL7_9EURY</name>
<dbReference type="CDD" id="cd00090">
    <property type="entry name" value="HTH_ARSR"/>
    <property type="match status" value="1"/>
</dbReference>
<dbReference type="RefSeq" id="WP_149081701.1">
    <property type="nucleotide sequence ID" value="NZ_VTAW01000014.1"/>
</dbReference>
<comment type="caution">
    <text evidence="1">The sequence shown here is derived from an EMBL/GenBank/DDBJ whole genome shotgun (WGS) entry which is preliminary data.</text>
</comment>
<evidence type="ECO:0000313" key="1">
    <source>
        <dbReference type="EMBL" id="TYT61714.1"/>
    </source>
</evidence>
<dbReference type="InterPro" id="IPR011991">
    <property type="entry name" value="ArsR-like_HTH"/>
</dbReference>
<evidence type="ECO:0000313" key="2">
    <source>
        <dbReference type="Proteomes" id="UP000324104"/>
    </source>
</evidence>
<sequence>MAEDRDGMTAETVGELLEDEYTRSILAETSTQPLSAAELVDRCNASSPTVYRRVERLQEHNLLESEQKLDPDGHHHRLFSARLERLTIELTDGSYEVSVDRTDEDAIERFTNLYEGLR</sequence>